<evidence type="ECO:0000256" key="1">
    <source>
        <dbReference type="ARBA" id="ARBA00022679"/>
    </source>
</evidence>
<dbReference type="Pfam" id="PF00685">
    <property type="entry name" value="Sulfotransfer_1"/>
    <property type="match status" value="1"/>
</dbReference>
<keyword evidence="5" id="KW-1185">Reference proteome</keyword>
<dbReference type="InterPro" id="IPR027417">
    <property type="entry name" value="P-loop_NTPase"/>
</dbReference>
<evidence type="ECO:0000313" key="5">
    <source>
        <dbReference type="Proteomes" id="UP000615989"/>
    </source>
</evidence>
<accession>A0ABX1PIG7</accession>
<dbReference type="SUPFAM" id="SSF52540">
    <property type="entry name" value="P-loop containing nucleoside triphosphate hydrolases"/>
    <property type="match status" value="1"/>
</dbReference>
<proteinExistence type="predicted"/>
<dbReference type="EMBL" id="WTVG01000001">
    <property type="protein sequence ID" value="NMG23255.1"/>
    <property type="molecule type" value="Genomic_DNA"/>
</dbReference>
<protein>
    <submittedName>
        <fullName evidence="4">Sulfotransferase</fullName>
    </submittedName>
</protein>
<keyword evidence="2" id="KW-0325">Glycoprotein</keyword>
<keyword evidence="1" id="KW-0808">Transferase</keyword>
<name>A0ABX1PIG7_9RHOO</name>
<sequence>MPNRKPDFIIIGAAKAGTTSLYHYLARHPNIFMSEPKEPTYFARDERYRKGEIWYLSLFNDAKPHQLCGEASTNYTNWPLYPATVARMAELAPDAKLIYILRHPVDRTYSHYIQLIQNIRTDDPDYKFNKTFEEHIAGDDSVIQSSNYMLQINQYLTRFTCNQMLFLVFEDFVRDPRTSLIHVADFLGIDPSFDFMNEGVVKENVNQNKETWLVRSRLTAPLKALPGGQFISDHLPLSVRDRIYSWLRHLPQRKQIELEYIPPKMHPDTRARLLDYFKAPNAQLMQFLDRDLGIWAN</sequence>
<comment type="caution">
    <text evidence="4">The sequence shown here is derived from an EMBL/GenBank/DDBJ whole genome shotgun (WGS) entry which is preliminary data.</text>
</comment>
<dbReference type="PANTHER" id="PTHR10605:SF56">
    <property type="entry name" value="BIFUNCTIONAL HEPARAN SULFATE N-DEACETYLASE_N-SULFOTRANSFERASE"/>
    <property type="match status" value="1"/>
</dbReference>
<feature type="domain" description="Sulfotransferase" evidence="3">
    <location>
        <begin position="6"/>
        <end position="206"/>
    </location>
</feature>
<reference evidence="4" key="1">
    <citation type="submission" date="2019-12" db="EMBL/GenBank/DDBJ databases">
        <title>Comparative genomics gives insights into the taxonomy of the Azoarcus-Aromatoleum group and reveals separate origins of nif in the plant-associated Azoarcus and non-plant-associated Aromatoleum sub-groups.</title>
        <authorList>
            <person name="Lafos M."/>
            <person name="Maluk M."/>
            <person name="Batista M."/>
            <person name="Junghare M."/>
            <person name="Carmona M."/>
            <person name="Faoro H."/>
            <person name="Cruz L.M."/>
            <person name="Battistoni F."/>
            <person name="De Souza E."/>
            <person name="Pedrosa F."/>
            <person name="Chen W.-M."/>
            <person name="Poole P.S."/>
            <person name="Dixon R.A."/>
            <person name="James E.K."/>
        </authorList>
    </citation>
    <scope>NUCLEOTIDE SEQUENCE</scope>
    <source>
        <strain evidence="4">LuFRes1</strain>
    </source>
</reference>
<dbReference type="InterPro" id="IPR037359">
    <property type="entry name" value="NST/OST"/>
</dbReference>
<evidence type="ECO:0000259" key="3">
    <source>
        <dbReference type="Pfam" id="PF00685"/>
    </source>
</evidence>
<dbReference type="RefSeq" id="WP_169116668.1">
    <property type="nucleotide sequence ID" value="NZ_WTVG02000040.1"/>
</dbReference>
<gene>
    <name evidence="4" type="ORF">GO606_00700</name>
</gene>
<dbReference type="Proteomes" id="UP000615989">
    <property type="component" value="Unassembled WGS sequence"/>
</dbReference>
<evidence type="ECO:0000256" key="2">
    <source>
        <dbReference type="ARBA" id="ARBA00023180"/>
    </source>
</evidence>
<dbReference type="Gene3D" id="3.40.50.300">
    <property type="entry name" value="P-loop containing nucleotide triphosphate hydrolases"/>
    <property type="match status" value="1"/>
</dbReference>
<organism evidence="4 5">
    <name type="scientific">Aromatoleum anaerobium</name>
    <dbReference type="NCBI Taxonomy" id="182180"/>
    <lineage>
        <taxon>Bacteria</taxon>
        <taxon>Pseudomonadati</taxon>
        <taxon>Pseudomonadota</taxon>
        <taxon>Betaproteobacteria</taxon>
        <taxon>Rhodocyclales</taxon>
        <taxon>Rhodocyclaceae</taxon>
        <taxon>Aromatoleum</taxon>
    </lineage>
</organism>
<dbReference type="PANTHER" id="PTHR10605">
    <property type="entry name" value="HEPARAN SULFATE SULFOTRANSFERASE"/>
    <property type="match status" value="1"/>
</dbReference>
<dbReference type="InterPro" id="IPR000863">
    <property type="entry name" value="Sulfotransferase_dom"/>
</dbReference>
<evidence type="ECO:0000313" key="4">
    <source>
        <dbReference type="EMBL" id="NMG23255.1"/>
    </source>
</evidence>